<dbReference type="EMBL" id="JBBWWQ010000006">
    <property type="protein sequence ID" value="KAK8944800.1"/>
    <property type="molecule type" value="Genomic_DNA"/>
</dbReference>
<keyword evidence="2" id="KW-1185">Reference proteome</keyword>
<accession>A0AAP0G8R4</accession>
<name>A0AAP0G8R4_9ASPA</name>
<dbReference type="Proteomes" id="UP001418222">
    <property type="component" value="Unassembled WGS sequence"/>
</dbReference>
<proteinExistence type="predicted"/>
<sequence length="191" mass="21089">MGIDLPAVQDWASFPALVSSTRKLNLGPLRVFCYVAYQHWRARNAKVHGREFGTSLILATTIMENIDRSTDFPSTRYWGTNRPDMPSPSIFWCPQPPDWIKVNVDGAVFPTIPRALVSSSVTTAGLCYLSRARGFPIGIPAKSSLRRSVLSAGFSPRPCWRLKVSLLRGTARMCWTFVATPCTGQLGATPT</sequence>
<evidence type="ECO:0000313" key="1">
    <source>
        <dbReference type="EMBL" id="KAK8944800.1"/>
    </source>
</evidence>
<dbReference type="AlphaFoldDB" id="A0AAP0G8R4"/>
<organism evidence="1 2">
    <name type="scientific">Platanthera zijinensis</name>
    <dbReference type="NCBI Taxonomy" id="2320716"/>
    <lineage>
        <taxon>Eukaryota</taxon>
        <taxon>Viridiplantae</taxon>
        <taxon>Streptophyta</taxon>
        <taxon>Embryophyta</taxon>
        <taxon>Tracheophyta</taxon>
        <taxon>Spermatophyta</taxon>
        <taxon>Magnoliopsida</taxon>
        <taxon>Liliopsida</taxon>
        <taxon>Asparagales</taxon>
        <taxon>Orchidaceae</taxon>
        <taxon>Orchidoideae</taxon>
        <taxon>Orchideae</taxon>
        <taxon>Orchidinae</taxon>
        <taxon>Platanthera</taxon>
    </lineage>
</organism>
<evidence type="ECO:0000313" key="2">
    <source>
        <dbReference type="Proteomes" id="UP001418222"/>
    </source>
</evidence>
<comment type="caution">
    <text evidence="1">The sequence shown here is derived from an EMBL/GenBank/DDBJ whole genome shotgun (WGS) entry which is preliminary data.</text>
</comment>
<protein>
    <submittedName>
        <fullName evidence="1">Uncharacterized protein</fullName>
    </submittedName>
</protein>
<gene>
    <name evidence="1" type="ORF">KSP39_PZI008232</name>
</gene>
<reference evidence="1 2" key="1">
    <citation type="journal article" date="2022" name="Nat. Plants">
        <title>Genomes of leafy and leafless Platanthera orchids illuminate the evolution of mycoheterotrophy.</title>
        <authorList>
            <person name="Li M.H."/>
            <person name="Liu K.W."/>
            <person name="Li Z."/>
            <person name="Lu H.C."/>
            <person name="Ye Q.L."/>
            <person name="Zhang D."/>
            <person name="Wang J.Y."/>
            <person name="Li Y.F."/>
            <person name="Zhong Z.M."/>
            <person name="Liu X."/>
            <person name="Yu X."/>
            <person name="Liu D.K."/>
            <person name="Tu X.D."/>
            <person name="Liu B."/>
            <person name="Hao Y."/>
            <person name="Liao X.Y."/>
            <person name="Jiang Y.T."/>
            <person name="Sun W.H."/>
            <person name="Chen J."/>
            <person name="Chen Y.Q."/>
            <person name="Ai Y."/>
            <person name="Zhai J.W."/>
            <person name="Wu S.S."/>
            <person name="Zhou Z."/>
            <person name="Hsiao Y.Y."/>
            <person name="Wu W.L."/>
            <person name="Chen Y.Y."/>
            <person name="Lin Y.F."/>
            <person name="Hsu J.L."/>
            <person name="Li C.Y."/>
            <person name="Wang Z.W."/>
            <person name="Zhao X."/>
            <person name="Zhong W.Y."/>
            <person name="Ma X.K."/>
            <person name="Ma L."/>
            <person name="Huang J."/>
            <person name="Chen G.Z."/>
            <person name="Huang M.Z."/>
            <person name="Huang L."/>
            <person name="Peng D.H."/>
            <person name="Luo Y.B."/>
            <person name="Zou S.Q."/>
            <person name="Chen S.P."/>
            <person name="Lan S."/>
            <person name="Tsai W.C."/>
            <person name="Van de Peer Y."/>
            <person name="Liu Z.J."/>
        </authorList>
    </citation>
    <scope>NUCLEOTIDE SEQUENCE [LARGE SCALE GENOMIC DNA]</scope>
    <source>
        <strain evidence="1">Lor287</strain>
    </source>
</reference>